<dbReference type="Pfam" id="PF24551">
    <property type="entry name" value="SH3_Rv0428c"/>
    <property type="match status" value="1"/>
</dbReference>
<dbReference type="InterPro" id="IPR056934">
    <property type="entry name" value="SH3_Rv0428c"/>
</dbReference>
<feature type="compositionally biased region" description="Pro residues" evidence="1">
    <location>
        <begin position="68"/>
        <end position="82"/>
    </location>
</feature>
<protein>
    <recommendedName>
        <fullName evidence="2">Histone acetyltransferase Rv0428c-like SH3 domain-containing protein</fullName>
    </recommendedName>
</protein>
<feature type="domain" description="Histone acetyltransferase Rv0428c-like SH3" evidence="2">
    <location>
        <begin position="16"/>
        <end position="67"/>
    </location>
</feature>
<name>A0ABT9ING0_9MICC</name>
<evidence type="ECO:0000256" key="1">
    <source>
        <dbReference type="SAM" id="MobiDB-lite"/>
    </source>
</evidence>
<evidence type="ECO:0000313" key="4">
    <source>
        <dbReference type="Proteomes" id="UP001232725"/>
    </source>
</evidence>
<organism evidence="3 4">
    <name type="scientific">Arthrobacter horti</name>
    <dbReference type="NCBI Taxonomy" id="3068273"/>
    <lineage>
        <taxon>Bacteria</taxon>
        <taxon>Bacillati</taxon>
        <taxon>Actinomycetota</taxon>
        <taxon>Actinomycetes</taxon>
        <taxon>Micrococcales</taxon>
        <taxon>Micrococcaceae</taxon>
        <taxon>Arthrobacter</taxon>
    </lineage>
</organism>
<reference evidence="3 4" key="1">
    <citation type="submission" date="2023-08" db="EMBL/GenBank/DDBJ databases">
        <title>Arthrobacter horti sp. nov., isolated from forest soil.</title>
        <authorList>
            <person name="Park M."/>
        </authorList>
    </citation>
    <scope>NUCLEOTIDE SEQUENCE [LARGE SCALE GENOMIC DNA]</scope>
    <source>
        <strain evidence="3 4">YJM1</strain>
    </source>
</reference>
<dbReference type="Proteomes" id="UP001232725">
    <property type="component" value="Unassembled WGS sequence"/>
</dbReference>
<proteinExistence type="predicted"/>
<dbReference type="EMBL" id="JAVALS010000004">
    <property type="protein sequence ID" value="MDP5227118.1"/>
    <property type="molecule type" value="Genomic_DNA"/>
</dbReference>
<evidence type="ECO:0000259" key="2">
    <source>
        <dbReference type="Pfam" id="PF24551"/>
    </source>
</evidence>
<gene>
    <name evidence="3" type="ORF">Q9R02_08145</name>
</gene>
<keyword evidence="4" id="KW-1185">Reference proteome</keyword>
<comment type="caution">
    <text evidence="3">The sequence shown here is derived from an EMBL/GenBank/DDBJ whole genome shotgun (WGS) entry which is preliminary data.</text>
</comment>
<feature type="region of interest" description="Disordered" evidence="1">
    <location>
        <begin position="63"/>
        <end position="82"/>
    </location>
</feature>
<dbReference type="RefSeq" id="WP_305996168.1">
    <property type="nucleotide sequence ID" value="NZ_JAVALS010000004.1"/>
</dbReference>
<evidence type="ECO:0000313" key="3">
    <source>
        <dbReference type="EMBL" id="MDP5227118.1"/>
    </source>
</evidence>
<sequence>MSSSSLRGVPLLLSAPLGTRVVARFRLDDGSLSDALGELSAREEGAVVVLGRRGEIRVPLDRVTAAKPVPPPPPRRAPKTPS</sequence>
<accession>A0ABT9ING0</accession>